<dbReference type="Proteomes" id="UP001164746">
    <property type="component" value="Chromosome 8"/>
</dbReference>
<protein>
    <submittedName>
        <fullName evidence="1">Uncharacterized protein</fullName>
    </submittedName>
</protein>
<accession>A0ABY7EPD6</accession>
<dbReference type="EMBL" id="CP111019">
    <property type="protein sequence ID" value="WAR11855.1"/>
    <property type="molecule type" value="Genomic_DNA"/>
</dbReference>
<reference evidence="1" key="1">
    <citation type="submission" date="2022-11" db="EMBL/GenBank/DDBJ databases">
        <title>Centuries of genome instability and evolution in soft-shell clam transmissible cancer (bioRxiv).</title>
        <authorList>
            <person name="Hart S.F.M."/>
            <person name="Yonemitsu M.A."/>
            <person name="Giersch R.M."/>
            <person name="Beal B.F."/>
            <person name="Arriagada G."/>
            <person name="Davis B.W."/>
            <person name="Ostrander E.A."/>
            <person name="Goff S.P."/>
            <person name="Metzger M.J."/>
        </authorList>
    </citation>
    <scope>NUCLEOTIDE SEQUENCE</scope>
    <source>
        <strain evidence="1">MELC-2E11</strain>
        <tissue evidence="1">Siphon/mantle</tissue>
    </source>
</reference>
<sequence length="238" mass="27891">MANVQVKDMLKDERKRNYVSCKIALDKTGEAVLPFTEDKLKDLHQQISLQVGNQPICQQRCSKVMRDVNRWCITCGLWKQALFGFHTNPRELVWHKLQSWDWPKHHMNLVEVFMLQNWDKANMDASDLSVALTVWKKCSVFPATILPLADKLRKSRNKIAHTTSLDENDKQIVFYNIKQVIQHADVVYYFQNPLEIQNLITDLEKGDLFKFENELNDIVNNTHELEKRLLTVATKLKK</sequence>
<keyword evidence="2" id="KW-1185">Reference proteome</keyword>
<dbReference type="InterPro" id="IPR027897">
    <property type="entry name" value="DUF4559"/>
</dbReference>
<evidence type="ECO:0000313" key="2">
    <source>
        <dbReference type="Proteomes" id="UP001164746"/>
    </source>
</evidence>
<organism evidence="1 2">
    <name type="scientific">Mya arenaria</name>
    <name type="common">Soft-shell clam</name>
    <dbReference type="NCBI Taxonomy" id="6604"/>
    <lineage>
        <taxon>Eukaryota</taxon>
        <taxon>Metazoa</taxon>
        <taxon>Spiralia</taxon>
        <taxon>Lophotrochozoa</taxon>
        <taxon>Mollusca</taxon>
        <taxon>Bivalvia</taxon>
        <taxon>Autobranchia</taxon>
        <taxon>Heteroconchia</taxon>
        <taxon>Euheterodonta</taxon>
        <taxon>Imparidentia</taxon>
        <taxon>Neoheterodontei</taxon>
        <taxon>Myida</taxon>
        <taxon>Myoidea</taxon>
        <taxon>Myidae</taxon>
        <taxon>Mya</taxon>
    </lineage>
</organism>
<dbReference type="Pfam" id="PF15112">
    <property type="entry name" value="DUF4559"/>
    <property type="match status" value="1"/>
</dbReference>
<evidence type="ECO:0000313" key="1">
    <source>
        <dbReference type="EMBL" id="WAR11855.1"/>
    </source>
</evidence>
<gene>
    <name evidence="1" type="ORF">MAR_026035</name>
</gene>
<feature type="non-terminal residue" evidence="1">
    <location>
        <position position="1"/>
    </location>
</feature>
<name>A0ABY7EPD6_MYAAR</name>
<proteinExistence type="predicted"/>